<dbReference type="EMBL" id="CAJVPV010011359">
    <property type="protein sequence ID" value="CAG8660444.1"/>
    <property type="molecule type" value="Genomic_DNA"/>
</dbReference>
<gene>
    <name evidence="1" type="ORF">AMORRO_LOCUS10383</name>
</gene>
<accession>A0A9N9E544</accession>
<protein>
    <submittedName>
        <fullName evidence="1">4855_t:CDS:1</fullName>
    </submittedName>
</protein>
<keyword evidence="2" id="KW-1185">Reference proteome</keyword>
<comment type="caution">
    <text evidence="1">The sequence shown here is derived from an EMBL/GenBank/DDBJ whole genome shotgun (WGS) entry which is preliminary data.</text>
</comment>
<dbReference type="AlphaFoldDB" id="A0A9N9E544"/>
<evidence type="ECO:0000313" key="2">
    <source>
        <dbReference type="Proteomes" id="UP000789342"/>
    </source>
</evidence>
<sequence>MSIEEPLEDHLFHFQRLSLWPGTRELKHFSLKDTIFGYSQSLFYCTLSNRSHRFMSILEDLMAMNSGLIQKRVHRYRNSPNYPITGKPPLKKCEELFRRITNVHVNHIYLFTKNKLEFRETTTAIRPSIFRASFLSIRPIYTDDDKRPLNFAVNESAF</sequence>
<organism evidence="1 2">
    <name type="scientific">Acaulospora morrowiae</name>
    <dbReference type="NCBI Taxonomy" id="94023"/>
    <lineage>
        <taxon>Eukaryota</taxon>
        <taxon>Fungi</taxon>
        <taxon>Fungi incertae sedis</taxon>
        <taxon>Mucoromycota</taxon>
        <taxon>Glomeromycotina</taxon>
        <taxon>Glomeromycetes</taxon>
        <taxon>Diversisporales</taxon>
        <taxon>Acaulosporaceae</taxon>
        <taxon>Acaulospora</taxon>
    </lineage>
</organism>
<proteinExistence type="predicted"/>
<reference evidence="1" key="1">
    <citation type="submission" date="2021-06" db="EMBL/GenBank/DDBJ databases">
        <authorList>
            <person name="Kallberg Y."/>
            <person name="Tangrot J."/>
            <person name="Rosling A."/>
        </authorList>
    </citation>
    <scope>NUCLEOTIDE SEQUENCE</scope>
    <source>
        <strain evidence="1">CL551</strain>
    </source>
</reference>
<dbReference type="Proteomes" id="UP000789342">
    <property type="component" value="Unassembled WGS sequence"/>
</dbReference>
<evidence type="ECO:0000313" key="1">
    <source>
        <dbReference type="EMBL" id="CAG8660444.1"/>
    </source>
</evidence>
<name>A0A9N9E544_9GLOM</name>